<keyword evidence="2" id="KW-1185">Reference proteome</keyword>
<dbReference type="EMBL" id="CM023485">
    <property type="protein sequence ID" value="KAH6929456.1"/>
    <property type="molecule type" value="Genomic_DNA"/>
</dbReference>
<reference evidence="1" key="1">
    <citation type="submission" date="2020-05" db="EMBL/GenBank/DDBJ databases">
        <title>Large-scale comparative analyses of tick genomes elucidate their genetic diversity and vector capacities.</title>
        <authorList>
            <person name="Jia N."/>
            <person name="Wang J."/>
            <person name="Shi W."/>
            <person name="Du L."/>
            <person name="Sun Y."/>
            <person name="Zhan W."/>
            <person name="Jiang J."/>
            <person name="Wang Q."/>
            <person name="Zhang B."/>
            <person name="Ji P."/>
            <person name="Sakyi L.B."/>
            <person name="Cui X."/>
            <person name="Yuan T."/>
            <person name="Jiang B."/>
            <person name="Yang W."/>
            <person name="Lam T.T.-Y."/>
            <person name="Chang Q."/>
            <person name="Ding S."/>
            <person name="Wang X."/>
            <person name="Zhu J."/>
            <person name="Ruan X."/>
            <person name="Zhao L."/>
            <person name="Wei J."/>
            <person name="Que T."/>
            <person name="Du C."/>
            <person name="Cheng J."/>
            <person name="Dai P."/>
            <person name="Han X."/>
            <person name="Huang E."/>
            <person name="Gao Y."/>
            <person name="Liu J."/>
            <person name="Shao H."/>
            <person name="Ye R."/>
            <person name="Li L."/>
            <person name="Wei W."/>
            <person name="Wang X."/>
            <person name="Wang C."/>
            <person name="Yang T."/>
            <person name="Huo Q."/>
            <person name="Li W."/>
            <person name="Guo W."/>
            <person name="Chen H."/>
            <person name="Zhou L."/>
            <person name="Ni X."/>
            <person name="Tian J."/>
            <person name="Zhou Y."/>
            <person name="Sheng Y."/>
            <person name="Liu T."/>
            <person name="Pan Y."/>
            <person name="Xia L."/>
            <person name="Li J."/>
            <person name="Zhao F."/>
            <person name="Cao W."/>
        </authorList>
    </citation>
    <scope>NUCLEOTIDE SEQUENCE</scope>
    <source>
        <strain evidence="1">Hyas-2018</strain>
    </source>
</reference>
<organism evidence="1 2">
    <name type="scientific">Hyalomma asiaticum</name>
    <name type="common">Tick</name>
    <dbReference type="NCBI Taxonomy" id="266040"/>
    <lineage>
        <taxon>Eukaryota</taxon>
        <taxon>Metazoa</taxon>
        <taxon>Ecdysozoa</taxon>
        <taxon>Arthropoda</taxon>
        <taxon>Chelicerata</taxon>
        <taxon>Arachnida</taxon>
        <taxon>Acari</taxon>
        <taxon>Parasitiformes</taxon>
        <taxon>Ixodida</taxon>
        <taxon>Ixodoidea</taxon>
        <taxon>Ixodidae</taxon>
        <taxon>Hyalomminae</taxon>
        <taxon>Hyalomma</taxon>
    </lineage>
</organism>
<dbReference type="Proteomes" id="UP000821845">
    <property type="component" value="Chromosome 5"/>
</dbReference>
<comment type="caution">
    <text evidence="1">The sequence shown here is derived from an EMBL/GenBank/DDBJ whole genome shotgun (WGS) entry which is preliminary data.</text>
</comment>
<evidence type="ECO:0000313" key="2">
    <source>
        <dbReference type="Proteomes" id="UP000821845"/>
    </source>
</evidence>
<sequence>MERRCGHEASCSSSLSLPNPPFPPLLKRVLLAELFSSILVEVFHASYEEEQGRDEEGRRPTKRREGLPRPASSSWSRAQNSSAHIEDYTPDSPRVRLVKRFFFLNSRSSSAATPQSGPL</sequence>
<accession>A0ACB7S5X9</accession>
<gene>
    <name evidence="1" type="ORF">HPB50_000273</name>
</gene>
<protein>
    <submittedName>
        <fullName evidence="1">Uncharacterized protein</fullName>
    </submittedName>
</protein>
<evidence type="ECO:0000313" key="1">
    <source>
        <dbReference type="EMBL" id="KAH6929456.1"/>
    </source>
</evidence>
<proteinExistence type="predicted"/>
<name>A0ACB7S5X9_HYAAI</name>